<dbReference type="AlphaFoldDB" id="X1T2L5"/>
<dbReference type="SUPFAM" id="SSF46894">
    <property type="entry name" value="C-terminal effector domain of the bipartite response regulators"/>
    <property type="match status" value="1"/>
</dbReference>
<evidence type="ECO:0000259" key="2">
    <source>
        <dbReference type="PROSITE" id="PS50043"/>
    </source>
</evidence>
<dbReference type="GO" id="GO:0003677">
    <property type="term" value="F:DNA binding"/>
    <property type="evidence" value="ECO:0007669"/>
    <property type="project" value="UniProtKB-KW"/>
</dbReference>
<feature type="non-terminal residue" evidence="4">
    <location>
        <position position="1"/>
    </location>
</feature>
<dbReference type="Pfam" id="PF00196">
    <property type="entry name" value="GerE"/>
    <property type="match status" value="1"/>
</dbReference>
<evidence type="ECO:0000256" key="1">
    <source>
        <dbReference type="ARBA" id="ARBA00023125"/>
    </source>
</evidence>
<dbReference type="InterPro" id="IPR016032">
    <property type="entry name" value="Sig_transdc_resp-reg_C-effctor"/>
</dbReference>
<sequence>ELLRAGAAGYLLKTISIEDLVQAIRSVRAGEFVCDTALAQRLLKRAARPQPVALDYGQHLTRRETEVLKRSARMSNYEIAAHLGLAERTVKGHLTSIFQKMNVGSRTEAVLEALKRGWISLEDE</sequence>
<dbReference type="PROSITE" id="PS50043">
    <property type="entry name" value="HTH_LUXR_2"/>
    <property type="match status" value="1"/>
</dbReference>
<dbReference type="InterPro" id="IPR011006">
    <property type="entry name" value="CheY-like_superfamily"/>
</dbReference>
<evidence type="ECO:0000259" key="3">
    <source>
        <dbReference type="PROSITE" id="PS50110"/>
    </source>
</evidence>
<dbReference type="SUPFAM" id="SSF52172">
    <property type="entry name" value="CheY-like"/>
    <property type="match status" value="1"/>
</dbReference>
<keyword evidence="1" id="KW-0238">DNA-binding</keyword>
<dbReference type="CDD" id="cd06170">
    <property type="entry name" value="LuxR_C_like"/>
    <property type="match status" value="1"/>
</dbReference>
<gene>
    <name evidence="4" type="ORF">S12H4_17505</name>
</gene>
<proteinExistence type="predicted"/>
<dbReference type="InterPro" id="IPR000792">
    <property type="entry name" value="Tscrpt_reg_LuxR_C"/>
</dbReference>
<feature type="domain" description="HTH luxR-type" evidence="2">
    <location>
        <begin position="53"/>
        <end position="117"/>
    </location>
</feature>
<accession>X1T2L5</accession>
<dbReference type="PROSITE" id="PS50110">
    <property type="entry name" value="RESPONSE_REGULATORY"/>
    <property type="match status" value="1"/>
</dbReference>
<dbReference type="EMBL" id="BARW01008566">
    <property type="protein sequence ID" value="GAI85631.1"/>
    <property type="molecule type" value="Genomic_DNA"/>
</dbReference>
<feature type="domain" description="Response regulatory" evidence="3">
    <location>
        <begin position="1"/>
        <end position="28"/>
    </location>
</feature>
<dbReference type="InterPro" id="IPR039420">
    <property type="entry name" value="WalR-like"/>
</dbReference>
<dbReference type="GO" id="GO:0000160">
    <property type="term" value="P:phosphorelay signal transduction system"/>
    <property type="evidence" value="ECO:0007669"/>
    <property type="project" value="InterPro"/>
</dbReference>
<dbReference type="PANTHER" id="PTHR43214">
    <property type="entry name" value="TWO-COMPONENT RESPONSE REGULATOR"/>
    <property type="match status" value="1"/>
</dbReference>
<evidence type="ECO:0000313" key="4">
    <source>
        <dbReference type="EMBL" id="GAI85631.1"/>
    </source>
</evidence>
<dbReference type="SMART" id="SM00421">
    <property type="entry name" value="HTH_LUXR"/>
    <property type="match status" value="1"/>
</dbReference>
<dbReference type="InterPro" id="IPR001789">
    <property type="entry name" value="Sig_transdc_resp-reg_receiver"/>
</dbReference>
<organism evidence="4">
    <name type="scientific">marine sediment metagenome</name>
    <dbReference type="NCBI Taxonomy" id="412755"/>
    <lineage>
        <taxon>unclassified sequences</taxon>
        <taxon>metagenomes</taxon>
        <taxon>ecological metagenomes</taxon>
    </lineage>
</organism>
<dbReference type="GO" id="GO:0006355">
    <property type="term" value="P:regulation of DNA-templated transcription"/>
    <property type="evidence" value="ECO:0007669"/>
    <property type="project" value="InterPro"/>
</dbReference>
<reference evidence="4" key="1">
    <citation type="journal article" date="2014" name="Front. Microbiol.">
        <title>High frequency of phylogenetically diverse reductive dehalogenase-homologous genes in deep subseafloor sedimentary metagenomes.</title>
        <authorList>
            <person name="Kawai M."/>
            <person name="Futagami T."/>
            <person name="Toyoda A."/>
            <person name="Takaki Y."/>
            <person name="Nishi S."/>
            <person name="Hori S."/>
            <person name="Arai W."/>
            <person name="Tsubouchi T."/>
            <person name="Morono Y."/>
            <person name="Uchiyama I."/>
            <person name="Ito T."/>
            <person name="Fujiyama A."/>
            <person name="Inagaki F."/>
            <person name="Takami H."/>
        </authorList>
    </citation>
    <scope>NUCLEOTIDE SEQUENCE</scope>
    <source>
        <strain evidence="4">Expedition CK06-06</strain>
    </source>
</reference>
<dbReference type="Gene3D" id="3.40.50.2300">
    <property type="match status" value="1"/>
</dbReference>
<name>X1T2L5_9ZZZZ</name>
<evidence type="ECO:0008006" key="5">
    <source>
        <dbReference type="Google" id="ProtNLM"/>
    </source>
</evidence>
<comment type="caution">
    <text evidence="4">The sequence shown here is derived from an EMBL/GenBank/DDBJ whole genome shotgun (WGS) entry which is preliminary data.</text>
</comment>
<protein>
    <recommendedName>
        <fullName evidence="5">HTH luxR-type domain-containing protein</fullName>
    </recommendedName>
</protein>